<dbReference type="Proteomes" id="UP000030750">
    <property type="component" value="Unassembled WGS sequence"/>
</dbReference>
<accession>U6LAT5</accession>
<gene>
    <name evidence="3" type="ORF">EBH_0021570</name>
</gene>
<dbReference type="Pfam" id="PF11054">
    <property type="entry name" value="Surface_antigen"/>
    <property type="match status" value="1"/>
</dbReference>
<proteinExistence type="predicted"/>
<keyword evidence="2" id="KW-0732">Signal</keyword>
<dbReference type="EMBL" id="HG710174">
    <property type="protein sequence ID" value="CDJ45669.1"/>
    <property type="molecule type" value="Genomic_DNA"/>
</dbReference>
<feature type="transmembrane region" description="Helical" evidence="1">
    <location>
        <begin position="225"/>
        <end position="244"/>
    </location>
</feature>
<keyword evidence="1" id="KW-1133">Transmembrane helix</keyword>
<dbReference type="VEuPathDB" id="ToxoDB:EBH_0021570"/>
<organism evidence="3 4">
    <name type="scientific">Eimeria brunetti</name>
    <dbReference type="NCBI Taxonomy" id="51314"/>
    <lineage>
        <taxon>Eukaryota</taxon>
        <taxon>Sar</taxon>
        <taxon>Alveolata</taxon>
        <taxon>Apicomplexa</taxon>
        <taxon>Conoidasida</taxon>
        <taxon>Coccidia</taxon>
        <taxon>Eucoccidiorida</taxon>
        <taxon>Eimeriorina</taxon>
        <taxon>Eimeriidae</taxon>
        <taxon>Eimeria</taxon>
    </lineage>
</organism>
<sequence length="245" mass="26127">MAPSKIFFFVGTLLAVGSATPSYAAEPTYEVELGSEGECLTQIDAAREAAGLAKFATPSEENKKLPLATTNAAWAPLCKDLINASSPKSVREIQDFEEGTYAFEVLKSAKVDCDAAVDLWKGAYKNFSGLPPAGNKDTANIYKDKVNVSLVALFNPKSGATADCRVATCTEIPGAEERSIVNAEEQHRKAFIFVCMTTPDVLKSDEPPFTQDEWDKISSAITGSAAVAFPGFILVAMSVLSIAIL</sequence>
<reference evidence="3" key="1">
    <citation type="submission" date="2013-10" db="EMBL/GenBank/DDBJ databases">
        <title>Genomic analysis of the causative agents of coccidiosis in chickens.</title>
        <authorList>
            <person name="Reid A.J."/>
            <person name="Blake D."/>
            <person name="Billington K."/>
            <person name="Browne H."/>
            <person name="Dunn M."/>
            <person name="Hung S."/>
            <person name="Kawahara F."/>
            <person name="Miranda-Saavedra D."/>
            <person name="Mourier T."/>
            <person name="Nagra H."/>
            <person name="Otto T.D."/>
            <person name="Rawlings N."/>
            <person name="Sanchez A."/>
            <person name="Sanders M."/>
            <person name="Subramaniam C."/>
            <person name="Tay Y."/>
            <person name="Dear P."/>
            <person name="Doerig C."/>
            <person name="Gruber A."/>
            <person name="Parkinson J."/>
            <person name="Shirley M."/>
            <person name="Wan K.L."/>
            <person name="Berriman M."/>
            <person name="Tomley F."/>
            <person name="Pain A."/>
        </authorList>
    </citation>
    <scope>NUCLEOTIDE SEQUENCE [LARGE SCALE GENOMIC DNA]</scope>
    <source>
        <strain evidence="3">Houghton</strain>
    </source>
</reference>
<evidence type="ECO:0000256" key="1">
    <source>
        <dbReference type="SAM" id="Phobius"/>
    </source>
</evidence>
<evidence type="ECO:0000256" key="2">
    <source>
        <dbReference type="SAM" id="SignalP"/>
    </source>
</evidence>
<keyword evidence="4" id="KW-1185">Reference proteome</keyword>
<dbReference type="AlphaFoldDB" id="U6LAT5"/>
<feature type="signal peptide" evidence="2">
    <location>
        <begin position="1"/>
        <end position="19"/>
    </location>
</feature>
<keyword evidence="1" id="KW-0472">Membrane</keyword>
<dbReference type="InterPro" id="IPR021288">
    <property type="entry name" value="Surface_antigen"/>
</dbReference>
<feature type="chain" id="PRO_5004673503" evidence="2">
    <location>
        <begin position="20"/>
        <end position="245"/>
    </location>
</feature>
<reference evidence="3" key="2">
    <citation type="submission" date="2013-10" db="EMBL/GenBank/DDBJ databases">
        <authorList>
            <person name="Aslett M."/>
        </authorList>
    </citation>
    <scope>NUCLEOTIDE SEQUENCE [LARGE SCALE GENOMIC DNA]</scope>
    <source>
        <strain evidence="3">Houghton</strain>
    </source>
</reference>
<keyword evidence="1" id="KW-0812">Transmembrane</keyword>
<evidence type="ECO:0000313" key="4">
    <source>
        <dbReference type="Proteomes" id="UP000030750"/>
    </source>
</evidence>
<name>U6LAT5_9EIME</name>
<dbReference type="OrthoDB" id="346659at2759"/>
<protein>
    <submittedName>
        <fullName evidence="3">SAG family member</fullName>
    </submittedName>
</protein>
<evidence type="ECO:0000313" key="3">
    <source>
        <dbReference type="EMBL" id="CDJ45669.1"/>
    </source>
</evidence>